<keyword evidence="2" id="KW-1185">Reference proteome</keyword>
<protein>
    <submittedName>
        <fullName evidence="1">Nitrogen regulatory protein P-II</fullName>
    </submittedName>
</protein>
<dbReference type="InterPro" id="IPR015867">
    <property type="entry name" value="N-reg_PII/ATP_PRibTrfase_C"/>
</dbReference>
<dbReference type="PRINTS" id="PR00340">
    <property type="entry name" value="PIIGLNB"/>
</dbReference>
<dbReference type="PANTHER" id="PTHR30115">
    <property type="entry name" value="NITROGEN REGULATORY PROTEIN P-II"/>
    <property type="match status" value="1"/>
</dbReference>
<dbReference type="EMBL" id="CP007536">
    <property type="protein sequence ID" value="AIC15696.1"/>
    <property type="molecule type" value="Genomic_DNA"/>
</dbReference>
<dbReference type="GO" id="GO:0005829">
    <property type="term" value="C:cytosol"/>
    <property type="evidence" value="ECO:0007669"/>
    <property type="project" value="TreeGrafter"/>
</dbReference>
<dbReference type="KEGG" id="nvn:NVIE_014550"/>
<dbReference type="GeneID" id="74946719"/>
<dbReference type="STRING" id="926571.NVIE_014550"/>
<organism evidence="1 2">
    <name type="scientific">Nitrososphaera viennensis EN76</name>
    <dbReference type="NCBI Taxonomy" id="926571"/>
    <lineage>
        <taxon>Archaea</taxon>
        <taxon>Nitrososphaerota</taxon>
        <taxon>Nitrososphaeria</taxon>
        <taxon>Nitrososphaerales</taxon>
        <taxon>Nitrososphaeraceae</taxon>
        <taxon>Nitrososphaera</taxon>
    </lineage>
</organism>
<dbReference type="HOGENOM" id="CLU_082268_3_0_2"/>
<evidence type="ECO:0000313" key="2">
    <source>
        <dbReference type="Proteomes" id="UP000027093"/>
    </source>
</evidence>
<accession>A0A060HQ70</accession>
<dbReference type="InterPro" id="IPR002187">
    <property type="entry name" value="N-reg_PII"/>
</dbReference>
<gene>
    <name evidence="1" type="ORF">NVIE_014550</name>
</gene>
<dbReference type="PANTHER" id="PTHR30115:SF11">
    <property type="entry name" value="NITROGEN REGULATORY PROTEIN P-II HOMOLOG"/>
    <property type="match status" value="1"/>
</dbReference>
<proteinExistence type="predicted"/>
<dbReference type="GO" id="GO:0030234">
    <property type="term" value="F:enzyme regulator activity"/>
    <property type="evidence" value="ECO:0007669"/>
    <property type="project" value="InterPro"/>
</dbReference>
<dbReference type="RefSeq" id="WP_075054649.1">
    <property type="nucleotide sequence ID" value="NZ_CP007536.1"/>
</dbReference>
<dbReference type="PROSITE" id="PS51343">
    <property type="entry name" value="PII_GLNB_DOM"/>
    <property type="match status" value="1"/>
</dbReference>
<dbReference type="InterPro" id="IPR011322">
    <property type="entry name" value="N-reg_PII-like_a/b"/>
</dbReference>
<dbReference type="GO" id="GO:0006808">
    <property type="term" value="P:regulation of nitrogen utilization"/>
    <property type="evidence" value="ECO:0007669"/>
    <property type="project" value="InterPro"/>
</dbReference>
<dbReference type="OrthoDB" id="10960at2157"/>
<dbReference type="SUPFAM" id="SSF54913">
    <property type="entry name" value="GlnB-like"/>
    <property type="match status" value="1"/>
</dbReference>
<reference evidence="1 2" key="1">
    <citation type="journal article" date="2014" name="Int. J. Syst. Evol. Microbiol.">
        <title>Nitrososphaera viennensis gen. nov., sp. nov., an aerobic and mesophilic, ammonia-oxidizing archaeon from soil and a member of the archaeal phylum Thaumarchaeota.</title>
        <authorList>
            <person name="Stieglmeier M."/>
            <person name="Klingl A."/>
            <person name="Alves R.J."/>
            <person name="Rittmann S.K."/>
            <person name="Melcher M."/>
            <person name="Leisch N."/>
            <person name="Schleper C."/>
        </authorList>
    </citation>
    <scope>NUCLEOTIDE SEQUENCE [LARGE SCALE GENOMIC DNA]</scope>
    <source>
        <strain evidence="1">EN76</strain>
    </source>
</reference>
<dbReference type="SMART" id="SM00938">
    <property type="entry name" value="P-II"/>
    <property type="match status" value="1"/>
</dbReference>
<dbReference type="Gene3D" id="3.30.70.120">
    <property type="match status" value="1"/>
</dbReference>
<dbReference type="GO" id="GO:0005524">
    <property type="term" value="F:ATP binding"/>
    <property type="evidence" value="ECO:0007669"/>
    <property type="project" value="TreeGrafter"/>
</dbReference>
<evidence type="ECO:0000313" key="1">
    <source>
        <dbReference type="EMBL" id="AIC15696.1"/>
    </source>
</evidence>
<dbReference type="AlphaFoldDB" id="A0A060HQ70"/>
<sequence length="114" mass="12429">MKKIEAVVPHARIERAFAALKELDLGGITYFESKGRGEIPRPKIHSGRGTGTYTPEFNVNSTIMVVVKDSMVDKVIEKILESTSSGLKGEGKIFVSNIEDVIDVGTKKRGEPAL</sequence>
<dbReference type="Proteomes" id="UP000027093">
    <property type="component" value="Chromosome"/>
</dbReference>
<dbReference type="Pfam" id="PF00543">
    <property type="entry name" value="P-II"/>
    <property type="match status" value="1"/>
</dbReference>
<name>A0A060HQ70_9ARCH</name>